<dbReference type="RefSeq" id="WP_220782982.1">
    <property type="nucleotide sequence ID" value="NZ_BPEY01000109.1"/>
</dbReference>
<keyword evidence="2" id="KW-1185">Reference proteome</keyword>
<comment type="caution">
    <text evidence="1">The sequence shown here is derived from an EMBL/GenBank/DDBJ whole genome shotgun (WGS) entry which is preliminary data.</text>
</comment>
<dbReference type="EMBL" id="BPEY01000109">
    <property type="protein sequence ID" value="GIU51240.1"/>
    <property type="molecule type" value="Genomic_DNA"/>
</dbReference>
<sequence>MEKKLRDIRYYASDEPNSSGKGFPSSCSRFFDFPKNLHYWGGRISQIVGPEGLSFGDFDHLYINFTSGLPLEEIQFSERAPEGWMRYIDFGVSFDTLKGLNEQELEQFLVNSTFKLLSYLCHGDKEKLKIVENVKSNVEEYGSEVELPVKLKETKSYSVSITYKLRPNNEGSYGIVKYTNLKSGESFRDRFIELKAPDDIFPLVGSIAIKDGKIVIKPRASFRAGLYTKSYSLPLEIDIAVKLSA</sequence>
<proteinExistence type="predicted"/>
<evidence type="ECO:0000313" key="2">
    <source>
        <dbReference type="Proteomes" id="UP000887104"/>
    </source>
</evidence>
<reference evidence="1" key="1">
    <citation type="submission" date="2021-05" db="EMBL/GenBank/DDBJ databases">
        <title>Molecular characterization for Shewanella algae harboring chromosomal blaOXA-55-like strains isolated from clinical and environment sample.</title>
        <authorList>
            <person name="Ohama Y."/>
            <person name="Aoki K."/>
            <person name="Harada S."/>
            <person name="Moriya K."/>
            <person name="Ishii Y."/>
            <person name="Tateda K."/>
        </authorList>
    </citation>
    <scope>NUCLEOTIDE SEQUENCE</scope>
    <source>
        <strain evidence="1">JCM 11563</strain>
    </source>
</reference>
<gene>
    <name evidence="1" type="ORF">TUM4438_40180</name>
</gene>
<name>A0ABQ4PQ98_9GAMM</name>
<dbReference type="Proteomes" id="UP000887104">
    <property type="component" value="Unassembled WGS sequence"/>
</dbReference>
<accession>A0ABQ4PQ98</accession>
<protein>
    <submittedName>
        <fullName evidence="1">Uncharacterized protein</fullName>
    </submittedName>
</protein>
<evidence type="ECO:0000313" key="1">
    <source>
        <dbReference type="EMBL" id="GIU51240.1"/>
    </source>
</evidence>
<organism evidence="1 2">
    <name type="scientific">Shewanella sairae</name>
    <dbReference type="NCBI Taxonomy" id="190310"/>
    <lineage>
        <taxon>Bacteria</taxon>
        <taxon>Pseudomonadati</taxon>
        <taxon>Pseudomonadota</taxon>
        <taxon>Gammaproteobacteria</taxon>
        <taxon>Alteromonadales</taxon>
        <taxon>Shewanellaceae</taxon>
        <taxon>Shewanella</taxon>
    </lineage>
</organism>